<dbReference type="AlphaFoldDB" id="A0A1W6AJC0"/>
<organism evidence="2 3">
    <name type="scientific">Bacillus mycoides</name>
    <dbReference type="NCBI Taxonomy" id="1405"/>
    <lineage>
        <taxon>Bacteria</taxon>
        <taxon>Bacillati</taxon>
        <taxon>Bacillota</taxon>
        <taxon>Bacilli</taxon>
        <taxon>Bacillales</taxon>
        <taxon>Bacillaceae</taxon>
        <taxon>Bacillus</taxon>
        <taxon>Bacillus cereus group</taxon>
    </lineage>
</organism>
<evidence type="ECO:0000313" key="2">
    <source>
        <dbReference type="EMBL" id="ARJ25922.1"/>
    </source>
</evidence>
<dbReference type="EMBL" id="CP020748">
    <property type="protein sequence ID" value="ARJ25922.1"/>
    <property type="molecule type" value="Genomic_DNA"/>
</dbReference>
<keyword evidence="2" id="KW-0614">Plasmid</keyword>
<proteinExistence type="predicted"/>
<sequence length="147" mass="17139">MNKLKIKAKDKKLIKFLVRVLMIIAIGLAIMTFADWGANSLKESNKESAITIEQSRENVKMAEKMVEKELNTSSKYFQMINRSGNYFLFGTYLNSNTESYWIDKDLEAEVQLNGECYMVSFETKRVESKNEEIEMYEPVKIIKLIKQ</sequence>
<protein>
    <submittedName>
        <fullName evidence="2">Uncharacterized protein</fullName>
    </submittedName>
</protein>
<accession>A0A1W6AJC0</accession>
<keyword evidence="1" id="KW-0812">Transmembrane</keyword>
<evidence type="ECO:0000256" key="1">
    <source>
        <dbReference type="SAM" id="Phobius"/>
    </source>
</evidence>
<gene>
    <name evidence="2" type="ORF">B7492_33345</name>
</gene>
<feature type="transmembrane region" description="Helical" evidence="1">
    <location>
        <begin position="16"/>
        <end position="38"/>
    </location>
</feature>
<keyword evidence="1" id="KW-1133">Transmembrane helix</keyword>
<evidence type="ECO:0000313" key="3">
    <source>
        <dbReference type="Proteomes" id="UP000192932"/>
    </source>
</evidence>
<keyword evidence="1" id="KW-0472">Membrane</keyword>
<reference evidence="2 3" key="1">
    <citation type="submission" date="2017-04" db="EMBL/GenBank/DDBJ databases">
        <title>The Characteristic of a Fine Plant Growth-Promoting Rhizobacteria Bacillus mycoides Gnyt1 and its Whole Genome Sequencing Analysis.</title>
        <authorList>
            <person name="Li J.H."/>
            <person name="Yao T."/>
        </authorList>
    </citation>
    <scope>NUCLEOTIDE SEQUENCE [LARGE SCALE GENOMIC DNA]</scope>
    <source>
        <strain evidence="2 3">Gnyt1</strain>
        <plasmid evidence="3">Plasmid unnamed5</plasmid>
    </source>
</reference>
<geneLocation type="plasmid" evidence="2 3">
    <name>unnamed5</name>
</geneLocation>
<name>A0A1W6AJC0_BACMY</name>
<dbReference type="RefSeq" id="WP_085313609.1">
    <property type="nucleotide sequence ID" value="NZ_CP020748.1"/>
</dbReference>
<dbReference type="Proteomes" id="UP000192932">
    <property type="component" value="Plasmid unnamed5"/>
</dbReference>